<feature type="coiled-coil region" evidence="1">
    <location>
        <begin position="2"/>
        <end position="36"/>
    </location>
</feature>
<evidence type="ECO:0000313" key="3">
    <source>
        <dbReference type="EMBL" id="VDM25118.1"/>
    </source>
</evidence>
<dbReference type="OrthoDB" id="6264521at2759"/>
<dbReference type="Proteomes" id="UP000274429">
    <property type="component" value="Unassembled WGS sequence"/>
</dbReference>
<sequence>MLAEKKASLEAVEAKMAALQAELDATQEKKQELVDLIDLCGKKLERATQLISGLGGEKSPLHLRTPTSYSLLVQQERYYNITGDVLLGAGVVAYLGAFTVDYRSSVTTTWHQMTLDLKIPCSEIFRIAETLGNAVTIHEWNIAGLPVDSFSTDNGIIVSNSNRWSLCIDPQGVLLFRIETAGQANKWIRNMEKDRNIHVIRMTDANYMRTLENAIQFGWPVLLENVGESLDPVLEPILQKLVFRQSGSDYIRLGEDVLEYNSDFKFYITTRLRNPHYVPEISVKVCLINFMITPIGLTDQLLSIVAAMEKPELEATKNQVILESAENIRTLKELEDKILVVLSASEGNILEDETAINILSTSKTLSEEIQVKQEVAEKTQVEIEATRSGYIPVANHGAILFFCIADLGSIDPMYQYSLTWFVNLFVMVS</sequence>
<proteinExistence type="predicted"/>
<evidence type="ECO:0000256" key="1">
    <source>
        <dbReference type="SAM" id="Coils"/>
    </source>
</evidence>
<dbReference type="STRING" id="6205.A0A0R3WUV2"/>
<keyword evidence="4" id="KW-1185">Reference proteome</keyword>
<dbReference type="Gene3D" id="1.20.920.20">
    <property type="match status" value="1"/>
</dbReference>
<dbReference type="Gene3D" id="6.10.140.1060">
    <property type="match status" value="1"/>
</dbReference>
<dbReference type="PANTHER" id="PTHR22878">
    <property type="entry name" value="DYNEIN HEAVY CHAIN 6, AXONEMAL-LIKE-RELATED"/>
    <property type="match status" value="1"/>
</dbReference>
<reference evidence="5" key="1">
    <citation type="submission" date="2017-02" db="UniProtKB">
        <authorList>
            <consortium name="WormBaseParasite"/>
        </authorList>
    </citation>
    <scope>IDENTIFICATION</scope>
</reference>
<name>A0A0R3WUV2_HYDTA</name>
<dbReference type="WBParaSite" id="TTAC_0000454201-mRNA-1">
    <property type="protein sequence ID" value="TTAC_0000454201-mRNA-1"/>
    <property type="gene ID" value="TTAC_0000454201"/>
</dbReference>
<dbReference type="Gene3D" id="3.40.50.300">
    <property type="entry name" value="P-loop containing nucleotide triphosphate hydrolases"/>
    <property type="match status" value="1"/>
</dbReference>
<accession>A0A0R3WUV2</accession>
<dbReference type="Pfam" id="PF12781">
    <property type="entry name" value="AAA_9"/>
    <property type="match status" value="1"/>
</dbReference>
<keyword evidence="1" id="KW-0175">Coiled coil</keyword>
<gene>
    <name evidence="3" type="ORF">TTAC_LOCUS4527</name>
</gene>
<dbReference type="EMBL" id="UYWX01004675">
    <property type="protein sequence ID" value="VDM25118.1"/>
    <property type="molecule type" value="Genomic_DNA"/>
</dbReference>
<evidence type="ECO:0000259" key="2">
    <source>
        <dbReference type="Pfam" id="PF12781"/>
    </source>
</evidence>
<dbReference type="GO" id="GO:0030286">
    <property type="term" value="C:dynein complex"/>
    <property type="evidence" value="ECO:0007669"/>
    <property type="project" value="InterPro"/>
</dbReference>
<evidence type="ECO:0000313" key="4">
    <source>
        <dbReference type="Proteomes" id="UP000274429"/>
    </source>
</evidence>
<dbReference type="GO" id="GO:0045505">
    <property type="term" value="F:dynein intermediate chain binding"/>
    <property type="evidence" value="ECO:0007669"/>
    <property type="project" value="InterPro"/>
</dbReference>
<dbReference type="GO" id="GO:0051959">
    <property type="term" value="F:dynein light intermediate chain binding"/>
    <property type="evidence" value="ECO:0007669"/>
    <property type="project" value="InterPro"/>
</dbReference>
<reference evidence="3 4" key="2">
    <citation type="submission" date="2018-11" db="EMBL/GenBank/DDBJ databases">
        <authorList>
            <consortium name="Pathogen Informatics"/>
        </authorList>
    </citation>
    <scope>NUCLEOTIDE SEQUENCE [LARGE SCALE GENOMIC DNA]</scope>
</reference>
<dbReference type="AlphaFoldDB" id="A0A0R3WUV2"/>
<dbReference type="Gene3D" id="1.10.8.1220">
    <property type="match status" value="1"/>
</dbReference>
<dbReference type="GO" id="GO:0007018">
    <property type="term" value="P:microtubule-based movement"/>
    <property type="evidence" value="ECO:0007669"/>
    <property type="project" value="InterPro"/>
</dbReference>
<protein>
    <submittedName>
        <fullName evidence="5">AAA_9 domain-containing protein</fullName>
    </submittedName>
</protein>
<dbReference type="PANTHER" id="PTHR22878:SF70">
    <property type="entry name" value="DYNEIN HEAVY CHAIN 2, AXONEMAL"/>
    <property type="match status" value="1"/>
</dbReference>
<dbReference type="InterPro" id="IPR027417">
    <property type="entry name" value="P-loop_NTPase"/>
</dbReference>
<organism evidence="5">
    <name type="scientific">Hydatigena taeniaeformis</name>
    <name type="common">Feline tapeworm</name>
    <name type="synonym">Taenia taeniaeformis</name>
    <dbReference type="NCBI Taxonomy" id="6205"/>
    <lineage>
        <taxon>Eukaryota</taxon>
        <taxon>Metazoa</taxon>
        <taxon>Spiralia</taxon>
        <taxon>Lophotrochozoa</taxon>
        <taxon>Platyhelminthes</taxon>
        <taxon>Cestoda</taxon>
        <taxon>Eucestoda</taxon>
        <taxon>Cyclophyllidea</taxon>
        <taxon>Taeniidae</taxon>
        <taxon>Hydatigera</taxon>
    </lineage>
</organism>
<dbReference type="InterPro" id="IPR035706">
    <property type="entry name" value="AAA_9"/>
</dbReference>
<dbReference type="InterPro" id="IPR026983">
    <property type="entry name" value="DHC"/>
</dbReference>
<dbReference type="FunFam" id="3.40.50.300:FF:000223">
    <property type="entry name" value="Dynein heavy chain 3, axonemal"/>
    <property type="match status" value="1"/>
</dbReference>
<evidence type="ECO:0000313" key="5">
    <source>
        <dbReference type="WBParaSite" id="TTAC_0000454201-mRNA-1"/>
    </source>
</evidence>
<feature type="domain" description="Dynein heavy chain ATP-binding dynein motor region" evidence="2">
    <location>
        <begin position="139"/>
        <end position="369"/>
    </location>
</feature>